<evidence type="ECO:0000313" key="2">
    <source>
        <dbReference type="Proteomes" id="UP001152795"/>
    </source>
</evidence>
<keyword evidence="2" id="KW-1185">Reference proteome</keyword>
<dbReference type="AlphaFoldDB" id="A0A7D9KAE4"/>
<name>A0A7D9KAE4_PARCT</name>
<dbReference type="EMBL" id="CACRXK020032750">
    <property type="protein sequence ID" value="CAB4043611.1"/>
    <property type="molecule type" value="Genomic_DNA"/>
</dbReference>
<feature type="non-terminal residue" evidence="1">
    <location>
        <position position="152"/>
    </location>
</feature>
<protein>
    <submittedName>
        <fullName evidence="1">Uncharacterized protein</fullName>
    </submittedName>
</protein>
<dbReference type="Proteomes" id="UP001152795">
    <property type="component" value="Unassembled WGS sequence"/>
</dbReference>
<proteinExistence type="predicted"/>
<organism evidence="1 2">
    <name type="scientific">Paramuricea clavata</name>
    <name type="common">Red gorgonian</name>
    <name type="synonym">Violescent sea-whip</name>
    <dbReference type="NCBI Taxonomy" id="317549"/>
    <lineage>
        <taxon>Eukaryota</taxon>
        <taxon>Metazoa</taxon>
        <taxon>Cnidaria</taxon>
        <taxon>Anthozoa</taxon>
        <taxon>Octocorallia</taxon>
        <taxon>Malacalcyonacea</taxon>
        <taxon>Plexauridae</taxon>
        <taxon>Paramuricea</taxon>
    </lineage>
</organism>
<comment type="caution">
    <text evidence="1">The sequence shown here is derived from an EMBL/GenBank/DDBJ whole genome shotgun (WGS) entry which is preliminary data.</text>
</comment>
<dbReference type="InterPro" id="IPR041452">
    <property type="entry name" value="APAF1_C"/>
</dbReference>
<sequence length="152" mass="17833">MNAPRRPFSGTELQGKTSYYRVHDLLLNFARKKLQATGTLTDVERVFVKTLRGQCVNGEWTTTSSSSQRHYYFKYLPYHLHSSKQHRELLQLFFHFHWLEQKVNHTNVPSLVSDFRFLEMPLQHEIKLLKKSLMLSADAIEKNKSSIGPQLL</sequence>
<reference evidence="1" key="1">
    <citation type="submission" date="2020-04" db="EMBL/GenBank/DDBJ databases">
        <authorList>
            <person name="Alioto T."/>
            <person name="Alioto T."/>
            <person name="Gomez Garrido J."/>
        </authorList>
    </citation>
    <scope>NUCLEOTIDE SEQUENCE</scope>
    <source>
        <strain evidence="1">A484AB</strain>
    </source>
</reference>
<dbReference type="Gene3D" id="1.25.40.370">
    <property type="match status" value="1"/>
</dbReference>
<dbReference type="OrthoDB" id="1357022at2759"/>
<dbReference type="Pfam" id="PF17908">
    <property type="entry name" value="APAF1_C"/>
    <property type="match status" value="1"/>
</dbReference>
<gene>
    <name evidence="1" type="ORF">PACLA_8A011562</name>
</gene>
<accession>A0A7D9KAE4</accession>
<evidence type="ECO:0000313" key="1">
    <source>
        <dbReference type="EMBL" id="CAB4043611.1"/>
    </source>
</evidence>